<dbReference type="Pfam" id="PF23605">
    <property type="entry name" value="FKS1_dom2"/>
    <property type="match status" value="1"/>
</dbReference>
<feature type="transmembrane region" description="Helical" evidence="11">
    <location>
        <begin position="530"/>
        <end position="550"/>
    </location>
</feature>
<feature type="compositionally biased region" description="Polar residues" evidence="10">
    <location>
        <begin position="99"/>
        <end position="122"/>
    </location>
</feature>
<name>A0A8H3DG69_9AGAM</name>
<evidence type="ECO:0000256" key="4">
    <source>
        <dbReference type="ARBA" id="ARBA00022676"/>
    </source>
</evidence>
<dbReference type="InterPro" id="IPR026899">
    <property type="entry name" value="FKS1-like_dom1"/>
</dbReference>
<feature type="transmembrane region" description="Helical" evidence="11">
    <location>
        <begin position="460"/>
        <end position="479"/>
    </location>
</feature>
<dbReference type="GO" id="GO:0003843">
    <property type="term" value="F:1,3-beta-D-glucan synthase activity"/>
    <property type="evidence" value="ECO:0007669"/>
    <property type="project" value="UniProtKB-EC"/>
</dbReference>
<dbReference type="InterPro" id="IPR003440">
    <property type="entry name" value="Glyco_trans_48_dom"/>
</dbReference>
<feature type="region of interest" description="Disordered" evidence="10">
    <location>
        <begin position="1"/>
        <end position="136"/>
    </location>
</feature>
<dbReference type="Proteomes" id="UP000663861">
    <property type="component" value="Unassembled WGS sequence"/>
</dbReference>
<dbReference type="GO" id="GO:0051278">
    <property type="term" value="P:fungal-type cell wall polysaccharide biosynthetic process"/>
    <property type="evidence" value="ECO:0007669"/>
    <property type="project" value="TreeGrafter"/>
</dbReference>
<feature type="transmembrane region" description="Helical" evidence="11">
    <location>
        <begin position="499"/>
        <end position="518"/>
    </location>
</feature>
<feature type="transmembrane region" description="Helical" evidence="11">
    <location>
        <begin position="663"/>
        <end position="686"/>
    </location>
</feature>
<feature type="domain" description="1,3-beta-glucan synthase component FKS1-like" evidence="12">
    <location>
        <begin position="270"/>
        <end position="382"/>
    </location>
</feature>
<evidence type="ECO:0000256" key="5">
    <source>
        <dbReference type="ARBA" id="ARBA00022679"/>
    </source>
</evidence>
<evidence type="ECO:0000256" key="1">
    <source>
        <dbReference type="ARBA" id="ARBA00004141"/>
    </source>
</evidence>
<evidence type="ECO:0000256" key="7">
    <source>
        <dbReference type="ARBA" id="ARBA00022989"/>
    </source>
</evidence>
<dbReference type="GO" id="GO:0000148">
    <property type="term" value="C:1,3-beta-D-glucan synthase complex"/>
    <property type="evidence" value="ECO:0007669"/>
    <property type="project" value="InterPro"/>
</dbReference>
<keyword evidence="4" id="KW-0328">Glycosyltransferase</keyword>
<comment type="subcellular location">
    <subcellularLocation>
        <location evidence="1">Membrane</location>
        <topology evidence="1">Multi-pass membrane protein</topology>
    </subcellularLocation>
</comment>
<dbReference type="SMART" id="SM01205">
    <property type="entry name" value="FKS1_dom1"/>
    <property type="match status" value="1"/>
</dbReference>
<organism evidence="13 14">
    <name type="scientific">Rhizoctonia solani</name>
    <dbReference type="NCBI Taxonomy" id="456999"/>
    <lineage>
        <taxon>Eukaryota</taxon>
        <taxon>Fungi</taxon>
        <taxon>Dikarya</taxon>
        <taxon>Basidiomycota</taxon>
        <taxon>Agaricomycotina</taxon>
        <taxon>Agaricomycetes</taxon>
        <taxon>Cantharellales</taxon>
        <taxon>Ceratobasidiaceae</taxon>
        <taxon>Rhizoctonia</taxon>
    </lineage>
</organism>
<feature type="transmembrane region" description="Helical" evidence="11">
    <location>
        <begin position="589"/>
        <end position="609"/>
    </location>
</feature>
<keyword evidence="5" id="KW-0808">Transferase</keyword>
<evidence type="ECO:0000256" key="9">
    <source>
        <dbReference type="ARBA" id="ARBA00047777"/>
    </source>
</evidence>
<comment type="caution">
    <text evidence="13">The sequence shown here is derived from an EMBL/GenBank/DDBJ whole genome shotgun (WGS) entry which is preliminary data.</text>
</comment>
<feature type="transmembrane region" description="Helical" evidence="11">
    <location>
        <begin position="630"/>
        <end position="657"/>
    </location>
</feature>
<protein>
    <recommendedName>
        <fullName evidence="3">1,3-beta-glucan synthase</fullName>
        <ecNumber evidence="3">2.4.1.34</ecNumber>
    </recommendedName>
</protein>
<evidence type="ECO:0000313" key="13">
    <source>
        <dbReference type="EMBL" id="CAE6526855.1"/>
    </source>
</evidence>
<sequence>MSRPPPVPRYPVPAYNGNSYDRDPFVTPAQSTQSHGHYDDSDMDHGAYDRRDTFQSDPSHHDYGTHDPRYYNQPQYDPYARRDTDTESELEHPYPAQPYKSSNDSLLNQQRPAPSEVSTPTFNDYAPGAPREPYPAWGADRQIPLSKEEIEDIFLDLTQKFGFQRDSMRNQFDFLMQLLDSRASRMSPEQALTTLHADYIGGPHANYRKWYFAAQLDLDDAVGQSQNPGVKRLQSIKRTKGGARPATGAARSLESAINRWRQAMHQMSPYDRLRQIALYLLCWGEAAQVRFVPECLCFIFKCADDYYRSPECQNRQEPVPEGLYLRSVVKPLYRFLRDQGYEVQDGKFVRREKDHEDIIGYDDVNQLFWYPEGIARITLNDRTRLVDLPPAQRFMRFDKIDWTRAFFKTYKEKRTALQLLVHFNRIWILHVSLFWYYTAYNAPVIYRRPGASDATAPMKWSASALGGAVSTVIMIFATLAEFTFIPTTWNNTSHLSRRLIFLFIVLGLTTGPSFYIFIANDGSDGSSLPLILGIVQFFIAVIATLLFSIVPSGRMFGDRVAGKSRKYLASQTFTASYPTMTRNQRLGSIVLWLLVFGCKGVESYFYLVMSFTTTVTVMTHMKIQGCNDRLFGSGLCSNHAAFTLAIMFIMDLVLFFLDTYLWYVVWSAVISTARSFVLGLSIWTPWKDIFTRLPKRIYAKILATGDMEVKYKPKVLVSQVWNAVIISMYREHLLSIDHVQKLLYHQVQSDTDGRRTLRAPPFFINQGDKLQGEFFPPGSEAARRISFFAQSLTTTIPEPLPVDAMPTFTVLTPHYSEKILLSLREIIREEDQNTRVTLLEYLKQLHPIEWENFVKDTKILAEESAMFNGINPFGNGSDEKGGANKVDDLPFYAVGFKSSSPEFTLRTRIWASLRAQTLYRTVSGMMNYAKAIKLLYRVENPEVVQLFGGNTEKLERELERMARRKFKFVVSMQRYSKFNKEEQENAEFLLRAYPDLQ</sequence>
<dbReference type="EMBL" id="CAJMWY010004291">
    <property type="protein sequence ID" value="CAE6526855.1"/>
    <property type="molecule type" value="Genomic_DNA"/>
</dbReference>
<feature type="compositionally biased region" description="Basic and acidic residues" evidence="10">
    <location>
        <begin position="79"/>
        <end position="92"/>
    </location>
</feature>
<dbReference type="EC" id="2.4.1.34" evidence="3"/>
<dbReference type="GO" id="GO:0005886">
    <property type="term" value="C:plasma membrane"/>
    <property type="evidence" value="ECO:0007669"/>
    <property type="project" value="TreeGrafter"/>
</dbReference>
<evidence type="ECO:0000256" key="11">
    <source>
        <dbReference type="SAM" id="Phobius"/>
    </source>
</evidence>
<evidence type="ECO:0000256" key="2">
    <source>
        <dbReference type="ARBA" id="ARBA00009040"/>
    </source>
</evidence>
<comment type="similarity">
    <text evidence="2">Belongs to the glycosyltransferase 48 family.</text>
</comment>
<evidence type="ECO:0000256" key="6">
    <source>
        <dbReference type="ARBA" id="ARBA00022692"/>
    </source>
</evidence>
<accession>A0A8H3DG69</accession>
<reference evidence="13" key="1">
    <citation type="submission" date="2021-01" db="EMBL/GenBank/DDBJ databases">
        <authorList>
            <person name="Kaushik A."/>
        </authorList>
    </citation>
    <scope>NUCLEOTIDE SEQUENCE</scope>
    <source>
        <strain evidence="13">AG4-RS23</strain>
    </source>
</reference>
<feature type="compositionally biased region" description="Pro residues" evidence="10">
    <location>
        <begin position="1"/>
        <end position="11"/>
    </location>
</feature>
<dbReference type="PANTHER" id="PTHR12741:SF48">
    <property type="entry name" value="1,3-BETA-GLUCAN SYNTHASE COMPONENT FKS1-RELATED"/>
    <property type="match status" value="1"/>
</dbReference>
<feature type="non-terminal residue" evidence="13">
    <location>
        <position position="1"/>
    </location>
</feature>
<keyword evidence="7 11" id="KW-1133">Transmembrane helix</keyword>
<comment type="catalytic activity">
    <reaction evidence="9">
        <text>[(1-&gt;3)-beta-D-glucosyl](n) + UDP-alpha-D-glucose = [(1-&gt;3)-beta-D-glucosyl](n+1) + UDP + H(+)</text>
        <dbReference type="Rhea" id="RHEA:21476"/>
        <dbReference type="Rhea" id="RHEA-COMP:11146"/>
        <dbReference type="Rhea" id="RHEA-COMP:14303"/>
        <dbReference type="ChEBI" id="CHEBI:15378"/>
        <dbReference type="ChEBI" id="CHEBI:37671"/>
        <dbReference type="ChEBI" id="CHEBI:58223"/>
        <dbReference type="ChEBI" id="CHEBI:58885"/>
        <dbReference type="EC" id="2.4.1.34"/>
    </reaction>
</comment>
<dbReference type="Pfam" id="PF02364">
    <property type="entry name" value="Glucan_synthase"/>
    <property type="match status" value="1"/>
</dbReference>
<gene>
    <name evidence="13" type="ORF">RDB_LOCUS166104</name>
</gene>
<keyword evidence="6 11" id="KW-0812">Transmembrane</keyword>
<dbReference type="PANTHER" id="PTHR12741">
    <property type="entry name" value="LYST-INTERACTING PROTEIN LIP5 DOPAMINE RESPONSIVE PROTEIN DRG-1"/>
    <property type="match status" value="1"/>
</dbReference>
<dbReference type="GO" id="GO:0006075">
    <property type="term" value="P:(1-&gt;3)-beta-D-glucan biosynthetic process"/>
    <property type="evidence" value="ECO:0007669"/>
    <property type="project" value="InterPro"/>
</dbReference>
<dbReference type="Pfam" id="PF14288">
    <property type="entry name" value="FKS1_dom1"/>
    <property type="match status" value="1"/>
</dbReference>
<evidence type="ECO:0000256" key="10">
    <source>
        <dbReference type="SAM" id="MobiDB-lite"/>
    </source>
</evidence>
<proteinExistence type="inferred from homology"/>
<dbReference type="AlphaFoldDB" id="A0A8H3DG69"/>
<feature type="compositionally biased region" description="Basic and acidic residues" evidence="10">
    <location>
        <begin position="36"/>
        <end position="69"/>
    </location>
</feature>
<evidence type="ECO:0000313" key="14">
    <source>
        <dbReference type="Proteomes" id="UP000663861"/>
    </source>
</evidence>
<evidence type="ECO:0000259" key="12">
    <source>
        <dbReference type="SMART" id="SM01205"/>
    </source>
</evidence>
<dbReference type="InterPro" id="IPR056261">
    <property type="entry name" value="FKS1-like_dom2"/>
</dbReference>
<evidence type="ECO:0000256" key="8">
    <source>
        <dbReference type="ARBA" id="ARBA00023136"/>
    </source>
</evidence>
<evidence type="ECO:0000256" key="3">
    <source>
        <dbReference type="ARBA" id="ARBA00012589"/>
    </source>
</evidence>
<keyword evidence="8 11" id="KW-0472">Membrane</keyword>